<keyword evidence="1" id="KW-0805">Transcription regulation</keyword>
<accession>A0ABQ2RFF4</accession>
<proteinExistence type="predicted"/>
<evidence type="ECO:0000313" key="6">
    <source>
        <dbReference type="Proteomes" id="UP000611554"/>
    </source>
</evidence>
<dbReference type="InterPro" id="IPR027383">
    <property type="entry name" value="Znf_put"/>
</dbReference>
<dbReference type="Gene3D" id="1.10.10.1320">
    <property type="entry name" value="Anti-sigma factor, zinc-finger domain"/>
    <property type="match status" value="1"/>
</dbReference>
<evidence type="ECO:0000259" key="4">
    <source>
        <dbReference type="Pfam" id="PF13490"/>
    </source>
</evidence>
<dbReference type="Pfam" id="PF13490">
    <property type="entry name" value="zf-HC2"/>
    <property type="match status" value="1"/>
</dbReference>
<dbReference type="InterPro" id="IPR041916">
    <property type="entry name" value="Anti_sigma_zinc_sf"/>
</dbReference>
<dbReference type="EMBL" id="BMQJ01000021">
    <property type="protein sequence ID" value="GGQ25502.1"/>
    <property type="molecule type" value="Genomic_DNA"/>
</dbReference>
<feature type="region of interest" description="Disordered" evidence="3">
    <location>
        <begin position="55"/>
        <end position="81"/>
    </location>
</feature>
<evidence type="ECO:0000313" key="5">
    <source>
        <dbReference type="EMBL" id="GGQ25502.1"/>
    </source>
</evidence>
<reference evidence="6" key="1">
    <citation type="journal article" date="2019" name="Int. J. Syst. Evol. Microbiol.">
        <title>The Global Catalogue of Microorganisms (GCM) 10K type strain sequencing project: providing services to taxonomists for standard genome sequencing and annotation.</title>
        <authorList>
            <consortium name="The Broad Institute Genomics Platform"/>
            <consortium name="The Broad Institute Genome Sequencing Center for Infectious Disease"/>
            <person name="Wu L."/>
            <person name="Ma J."/>
        </authorList>
    </citation>
    <scope>NUCLEOTIDE SEQUENCE [LARGE SCALE GENOMIC DNA]</scope>
    <source>
        <strain evidence="6">JCM 3115</strain>
    </source>
</reference>
<dbReference type="RefSeq" id="WP_189250221.1">
    <property type="nucleotide sequence ID" value="NZ_BMQJ01000021.1"/>
</dbReference>
<comment type="caution">
    <text evidence="5">The sequence shown here is derived from an EMBL/GenBank/DDBJ whole genome shotgun (WGS) entry which is preliminary data.</text>
</comment>
<feature type="domain" description="Putative zinc-finger" evidence="4">
    <location>
        <begin position="6"/>
        <end position="40"/>
    </location>
</feature>
<evidence type="ECO:0000256" key="3">
    <source>
        <dbReference type="SAM" id="MobiDB-lite"/>
    </source>
</evidence>
<evidence type="ECO:0000256" key="2">
    <source>
        <dbReference type="ARBA" id="ARBA00023163"/>
    </source>
</evidence>
<sequence length="93" mass="9937">MKRFSCDEVVELVTAYLEGELDETTRCLFAEHLSGCEGCARYLGQIRATADALGALGASGPGAGGEPSRPPSDGLPQSARERLLAAFREHRRS</sequence>
<keyword evidence="6" id="KW-1185">Reference proteome</keyword>
<dbReference type="Proteomes" id="UP000611554">
    <property type="component" value="Unassembled WGS sequence"/>
</dbReference>
<name>A0ABQ2RFF4_9ACTN</name>
<keyword evidence="2" id="KW-0804">Transcription</keyword>
<gene>
    <name evidence="5" type="ORF">GCM10010140_64660</name>
</gene>
<evidence type="ECO:0000256" key="1">
    <source>
        <dbReference type="ARBA" id="ARBA00023015"/>
    </source>
</evidence>
<organism evidence="5 6">
    <name type="scientific">Streptosporangium pseudovulgare</name>
    <dbReference type="NCBI Taxonomy" id="35765"/>
    <lineage>
        <taxon>Bacteria</taxon>
        <taxon>Bacillati</taxon>
        <taxon>Actinomycetota</taxon>
        <taxon>Actinomycetes</taxon>
        <taxon>Streptosporangiales</taxon>
        <taxon>Streptosporangiaceae</taxon>
        <taxon>Streptosporangium</taxon>
    </lineage>
</organism>
<protein>
    <recommendedName>
        <fullName evidence="4">Putative zinc-finger domain-containing protein</fullName>
    </recommendedName>
</protein>